<sequence length="432" mass="49245">MINSISPYPNNHTNAFNNTSNAKLSSTTSSLVSDKTQAVDKILGYGVDKEGFFTSDFNEAARLPKDYKIYAKDMESFVRWETGDGYFYATHTSIDIAKTIGNAYKVFSQLIPQTSNSTLSQEELANIPYAFILDKNLNITQTFTKDEYEKITFAQDRINLTFNTFSNYGFDKIDINNIFSNNNGDVVLNKNAYIENGNANKGGVLMALLNSQLYGATMYFLEGDTKLFGKILNDKNISDLERKDFQNFMNINKTQSAFLASSNPNDWNPFEERLSMKLFIQRANITGNAELSKLATSLDEEYQMMINSNMSLNEFKNTYLDFKKRHDEFVNLLKAEEKMRGINNIDLTKMIKSDQTKEVKNPRTPIQSESQNKETYKDDNAKNELLKKLLENKFGKSEELELLFGIKFSDDKASELSKMLSKNTKKSVDIKA</sequence>
<feature type="region of interest" description="Disordered" evidence="1">
    <location>
        <begin position="354"/>
        <end position="379"/>
    </location>
</feature>
<reference evidence="2" key="1">
    <citation type="submission" date="2018-05" db="EMBL/GenBank/DDBJ databases">
        <authorList>
            <consortium name="PulseNet: The National Subtyping Network for Foodborne Disease Surveillance"/>
            <person name="Tarr C.L."/>
            <person name="Trees E."/>
            <person name="Katz L.S."/>
            <person name="Carleton-Romer H.A."/>
            <person name="Stroika S."/>
            <person name="Kucerova Z."/>
            <person name="Roache K.F."/>
            <person name="Sabol A.L."/>
            <person name="Besser J."/>
            <person name="Gerner-Smidt P."/>
        </authorList>
    </citation>
    <scope>NUCLEOTIDE SEQUENCE</scope>
    <source>
        <strain evidence="2">D2813</strain>
        <strain evidence="3">PNUSAC001154</strain>
    </source>
</reference>
<dbReference type="EMBL" id="AACABH010000018">
    <property type="protein sequence ID" value="EAJ7104817.1"/>
    <property type="molecule type" value="Genomic_DNA"/>
</dbReference>
<dbReference type="GeneID" id="58538220"/>
<dbReference type="AlphaFoldDB" id="A0A5L8TBN7"/>
<evidence type="ECO:0000313" key="4">
    <source>
        <dbReference type="EMBL" id="ECK6929839.1"/>
    </source>
</evidence>
<organism evidence="2">
    <name type="scientific">Campylobacter upsaliensis</name>
    <dbReference type="NCBI Taxonomy" id="28080"/>
    <lineage>
        <taxon>Bacteria</taxon>
        <taxon>Pseudomonadati</taxon>
        <taxon>Campylobacterota</taxon>
        <taxon>Epsilonproteobacteria</taxon>
        <taxon>Campylobacterales</taxon>
        <taxon>Campylobacteraceae</taxon>
        <taxon>Campylobacter</taxon>
    </lineage>
</organism>
<dbReference type="RefSeq" id="WP_176318656.1">
    <property type="nucleotide sequence ID" value="NZ_JAHCYT010000010.1"/>
</dbReference>
<dbReference type="EMBL" id="AAJCUB010000008">
    <property type="protein sequence ID" value="ECK6929839.1"/>
    <property type="molecule type" value="Genomic_DNA"/>
</dbReference>
<dbReference type="NCBIfam" id="NF046095">
    <property type="entry name" value="flg_dep_Cj0814"/>
    <property type="match status" value="1"/>
</dbReference>
<gene>
    <name evidence="3" type="ORF">BSY74_06055</name>
    <name evidence="4" type="ORF">FSE91_03300</name>
    <name evidence="2" type="ORF">YZ54_04795</name>
</gene>
<dbReference type="EMBL" id="AACNSW010000020">
    <property type="protein sequence ID" value="EAL3777072.1"/>
    <property type="molecule type" value="Genomic_DNA"/>
</dbReference>
<proteinExistence type="predicted"/>
<protein>
    <submittedName>
        <fullName evidence="2">Uncharacterized protein</fullName>
    </submittedName>
</protein>
<name>A0A5L8TBN7_CAMUP</name>
<evidence type="ECO:0000313" key="2">
    <source>
        <dbReference type="EMBL" id="EAJ7104817.1"/>
    </source>
</evidence>
<accession>A0A5L8TBN7</accession>
<evidence type="ECO:0000256" key="1">
    <source>
        <dbReference type="SAM" id="MobiDB-lite"/>
    </source>
</evidence>
<dbReference type="InterPro" id="IPR058078">
    <property type="entry name" value="Cj0814-like"/>
</dbReference>
<evidence type="ECO:0000313" key="3">
    <source>
        <dbReference type="EMBL" id="EAL3777072.1"/>
    </source>
</evidence>
<reference evidence="4" key="2">
    <citation type="submission" date="2019-08" db="EMBL/GenBank/DDBJ databases">
        <authorList>
            <consortium name="GenomeTrakr network: Whole genome sequencing for foodborne pathogen traceback"/>
        </authorList>
    </citation>
    <scope>NUCLEOTIDE SEQUENCE</scope>
    <source>
        <strain evidence="4">TTU_623</strain>
    </source>
</reference>
<comment type="caution">
    <text evidence="2">The sequence shown here is derived from an EMBL/GenBank/DDBJ whole genome shotgun (WGS) entry which is preliminary data.</text>
</comment>